<dbReference type="VEuPathDB" id="TriTrypDB:TvY486_0402540"/>
<dbReference type="Gene3D" id="1.20.5.190">
    <property type="match status" value="1"/>
</dbReference>
<evidence type="ECO:0000313" key="1">
    <source>
        <dbReference type="EMBL" id="CCC47588.1"/>
    </source>
</evidence>
<proteinExistence type="predicted"/>
<dbReference type="Pfam" id="PF00612">
    <property type="entry name" value="IQ"/>
    <property type="match status" value="3"/>
</dbReference>
<name>G0TUF4_TRYVY</name>
<dbReference type="SMART" id="SM00015">
    <property type="entry name" value="IQ"/>
    <property type="match status" value="6"/>
</dbReference>
<dbReference type="EMBL" id="HE573020">
    <property type="protein sequence ID" value="CCC47588.1"/>
    <property type="molecule type" value="Genomic_DNA"/>
</dbReference>
<evidence type="ECO:0008006" key="2">
    <source>
        <dbReference type="Google" id="ProtNLM"/>
    </source>
</evidence>
<dbReference type="PROSITE" id="PS50096">
    <property type="entry name" value="IQ"/>
    <property type="match status" value="3"/>
</dbReference>
<reference evidence="1" key="1">
    <citation type="journal article" date="2012" name="Proc. Natl. Acad. Sci. U.S.A.">
        <title>Antigenic diversity is generated by distinct evolutionary mechanisms in African trypanosome species.</title>
        <authorList>
            <person name="Jackson A.P."/>
            <person name="Berry A."/>
            <person name="Aslett M."/>
            <person name="Allison H.C."/>
            <person name="Burton P."/>
            <person name="Vavrova-Anderson J."/>
            <person name="Brown R."/>
            <person name="Browne H."/>
            <person name="Corton N."/>
            <person name="Hauser H."/>
            <person name="Gamble J."/>
            <person name="Gilderthorp R."/>
            <person name="Marcello L."/>
            <person name="McQuillan J."/>
            <person name="Otto T.D."/>
            <person name="Quail M.A."/>
            <person name="Sanders M.J."/>
            <person name="van Tonder A."/>
            <person name="Ginger M.L."/>
            <person name="Field M.C."/>
            <person name="Barry J.D."/>
            <person name="Hertz-Fowler C."/>
            <person name="Berriman M."/>
        </authorList>
    </citation>
    <scope>NUCLEOTIDE SEQUENCE</scope>
    <source>
        <strain evidence="1">Y486</strain>
    </source>
</reference>
<organism evidence="1">
    <name type="scientific">Trypanosoma vivax (strain Y486)</name>
    <dbReference type="NCBI Taxonomy" id="1055687"/>
    <lineage>
        <taxon>Eukaryota</taxon>
        <taxon>Discoba</taxon>
        <taxon>Euglenozoa</taxon>
        <taxon>Kinetoplastea</taxon>
        <taxon>Metakinetoplastina</taxon>
        <taxon>Trypanosomatida</taxon>
        <taxon>Trypanosomatidae</taxon>
        <taxon>Trypanosoma</taxon>
        <taxon>Duttonella</taxon>
    </lineage>
</organism>
<sequence>MNTGYGTVCPQPAGLEGWQEAGRPSFVSTATSFLPQIQSHNPSEIKTIPPQKKRESDFASHGIGSFVGGVHGDVVALNKEALSLMNKGDLQASEKLLHIALQSAEIGVNHFRRDPSLLLDPNLRTQRDYWFCAWWNSIGRRRRELLNKRAEERARREKRRMALLDYEQRIALERKKREQTSTVVTSAPAVIKCGKKWLEKTACVRYVLRRKLPCEGRRENFYRSLVVKIQTVLRGFLVRKRLGEKRAARNKQRMRKLQFEPAEYAALVIQKFVRCIFARRERRRLASEFYDPIATRIQRWIRQVSQRRRALGIDKLSCWKRKYSACMIQRAWRAYLKRLSCFMERLRFKLDESRRQERHSAVLLQRVGRGFLMRRTAGVDLHRAKRVYTVMYNMEFGRDTVKKRKEVESRDVQLYVPTPLEEVNRVAEIEREKYHIGLFVECDAKRERESLVEALRLRPLDVRRRRAQEDHLCTIEVNTLRRERAARKIQREFRHWRSIRHNPYRDKTLLFMGMGNYHENFYQRRIAGLKRELEYEAGPKHYPEQTEELKAEHAQLRAELEELYSNVRTHVGPEEVRTNEERYYTEAELQRDERDVERQKHADLLAYNADTYTRRFLDEVIGVKALPVLPNQQNMKYLEDRR</sequence>
<dbReference type="AlphaFoldDB" id="G0TUF4"/>
<dbReference type="InterPro" id="IPR000048">
    <property type="entry name" value="IQ_motif_EF-hand-BS"/>
</dbReference>
<protein>
    <recommendedName>
        <fullName evidence="2">IQ calmodulin-binding protein</fullName>
    </recommendedName>
</protein>
<accession>G0TUF4</accession>
<gene>
    <name evidence="1" type="ORF">TVY486_0402540</name>
</gene>